<dbReference type="GO" id="GO:0022900">
    <property type="term" value="P:electron transport chain"/>
    <property type="evidence" value="ECO:0007669"/>
    <property type="project" value="InterPro"/>
</dbReference>
<evidence type="ECO:0000256" key="6">
    <source>
        <dbReference type="ARBA" id="ARBA00022982"/>
    </source>
</evidence>
<evidence type="ECO:0000313" key="11">
    <source>
        <dbReference type="EMBL" id="CAE4618985.1"/>
    </source>
</evidence>
<dbReference type="InterPro" id="IPR038532">
    <property type="entry name" value="NDUFS4-like_sf"/>
</dbReference>
<organism evidence="11">
    <name type="scientific">Ditylum brightwellii</name>
    <dbReference type="NCBI Taxonomy" id="49249"/>
    <lineage>
        <taxon>Eukaryota</taxon>
        <taxon>Sar</taxon>
        <taxon>Stramenopiles</taxon>
        <taxon>Ochrophyta</taxon>
        <taxon>Bacillariophyta</taxon>
        <taxon>Mediophyceae</taxon>
        <taxon>Lithodesmiophycidae</taxon>
        <taxon>Lithodesmiales</taxon>
        <taxon>Lithodesmiaceae</taxon>
        <taxon>Ditylum</taxon>
    </lineage>
</organism>
<evidence type="ECO:0000256" key="7">
    <source>
        <dbReference type="ARBA" id="ARBA00023128"/>
    </source>
</evidence>
<comment type="similarity">
    <text evidence="1 9">Belongs to the complex I NDUFS4 subunit family.</text>
</comment>
<comment type="function">
    <text evidence="9">Accessory subunit of the mitochondrial membrane respiratory chain NADH dehydrogenase (Complex I), that is believed not to be involved in catalysis. Complex I functions in the transfer of electrons from NADH to the respiratory chain. The immediate electron acceptor for the enzyme is believed to be ubiquinone.</text>
</comment>
<keyword evidence="7 9" id="KW-0496">Mitochondrion</keyword>
<protein>
    <recommendedName>
        <fullName evidence="9">NADH dehydrogenase [ubiquinone] iron-sulfur protein 4, mitochondrial</fullName>
    </recommendedName>
</protein>
<evidence type="ECO:0000256" key="1">
    <source>
        <dbReference type="ARBA" id="ARBA00005882"/>
    </source>
</evidence>
<keyword evidence="6 9" id="KW-0249">Electron transport</keyword>
<dbReference type="Pfam" id="PF04800">
    <property type="entry name" value="NDUS4"/>
    <property type="match status" value="1"/>
</dbReference>
<dbReference type="InterPro" id="IPR006885">
    <property type="entry name" value="NADH_UbQ_FeS_4_mit-like"/>
</dbReference>
<feature type="compositionally biased region" description="Basic and acidic residues" evidence="10">
    <location>
        <begin position="281"/>
        <end position="292"/>
    </location>
</feature>
<evidence type="ECO:0000256" key="10">
    <source>
        <dbReference type="SAM" id="MobiDB-lite"/>
    </source>
</evidence>
<evidence type="ECO:0000256" key="2">
    <source>
        <dbReference type="ARBA" id="ARBA00022448"/>
    </source>
</evidence>
<feature type="region of interest" description="Disordered" evidence="10">
    <location>
        <begin position="263"/>
        <end position="292"/>
    </location>
</feature>
<keyword evidence="8 9" id="KW-0472">Membrane</keyword>
<sequence length="292" mass="33136">MMSLRGTIRMTSLGRHFGASQRSTVARAVNAHFSTAPAATEEDKPALPPAAPLLTKFEQERLKSESILESEKSLVQKYSEKVMKYDEHMVAGTTTDVAPPVLPDDPSEVAGLDPHHQDFDHRRADYGQRRRIVTIRQDIARVTQSPTMKEKHYEITFQDDGEFSEAWENPLMGWVSSADVLASNMGNVLKFETAEDAMIFAKKRGWDYVVEAPVLRQGRSDDAQYQDNFLPQNVAIKIRMDGKKCDHWHRSLSGASHYTRPLKFHGDGEVRQHGPNPYQDPEPHVEGYYKTR</sequence>
<evidence type="ECO:0000256" key="4">
    <source>
        <dbReference type="ARBA" id="ARBA00022792"/>
    </source>
</evidence>
<dbReference type="EMBL" id="HBNS01026786">
    <property type="protein sequence ID" value="CAE4618985.1"/>
    <property type="molecule type" value="Transcribed_RNA"/>
</dbReference>
<dbReference type="AlphaFoldDB" id="A0A6V2HGR8"/>
<accession>A0A6V2HGR8</accession>
<evidence type="ECO:0000256" key="5">
    <source>
        <dbReference type="ARBA" id="ARBA00022946"/>
    </source>
</evidence>
<keyword evidence="4 9" id="KW-0999">Mitochondrion inner membrane</keyword>
<dbReference type="Gene3D" id="3.30.160.190">
    <property type="entry name" value="atu1810 like domain"/>
    <property type="match status" value="1"/>
</dbReference>
<gene>
    <name evidence="11" type="ORF">DBRI00130_LOCUS21083</name>
</gene>
<evidence type="ECO:0000256" key="3">
    <source>
        <dbReference type="ARBA" id="ARBA00022660"/>
    </source>
</evidence>
<proteinExistence type="inferred from homology"/>
<keyword evidence="3 9" id="KW-0679">Respiratory chain</keyword>
<evidence type="ECO:0000256" key="8">
    <source>
        <dbReference type="ARBA" id="ARBA00023136"/>
    </source>
</evidence>
<dbReference type="PANTHER" id="PTHR12219">
    <property type="entry name" value="NADH-UBIQUINONE OXIDOREDUCTASE"/>
    <property type="match status" value="1"/>
</dbReference>
<evidence type="ECO:0000256" key="9">
    <source>
        <dbReference type="RuleBase" id="RU367010"/>
    </source>
</evidence>
<name>A0A6V2HGR8_9STRA</name>
<reference evidence="11" key="1">
    <citation type="submission" date="2021-01" db="EMBL/GenBank/DDBJ databases">
        <authorList>
            <person name="Corre E."/>
            <person name="Pelletier E."/>
            <person name="Niang G."/>
            <person name="Scheremetjew M."/>
            <person name="Finn R."/>
            <person name="Kale V."/>
            <person name="Holt S."/>
            <person name="Cochrane G."/>
            <person name="Meng A."/>
            <person name="Brown T."/>
            <person name="Cohen L."/>
        </authorList>
    </citation>
    <scope>NUCLEOTIDE SEQUENCE</scope>
    <source>
        <strain evidence="11">GSO104</strain>
    </source>
</reference>
<dbReference type="PANTHER" id="PTHR12219:SF8">
    <property type="entry name" value="NADH DEHYDROGENASE [UBIQUINONE] IRON-SULFUR PROTEIN 4, MITOCHONDRIAL"/>
    <property type="match status" value="1"/>
</dbReference>
<comment type="subcellular location">
    <subcellularLocation>
        <location evidence="9">Mitochondrion inner membrane</location>
        <topology evidence="9">Peripheral membrane protein</topology>
        <orientation evidence="9">Matrix side</orientation>
    </subcellularLocation>
</comment>
<keyword evidence="2 9" id="KW-0813">Transport</keyword>
<dbReference type="GO" id="GO:0005743">
    <property type="term" value="C:mitochondrial inner membrane"/>
    <property type="evidence" value="ECO:0007669"/>
    <property type="project" value="UniProtKB-SubCell"/>
</dbReference>
<keyword evidence="5 9" id="KW-0809">Transit peptide</keyword>